<reference evidence="1 2" key="1">
    <citation type="journal article" date="2012" name="J. Virol.">
        <title>Complete Genome Sequence of Aeromonas hydrophila Phage CC2.</title>
        <authorList>
            <person name="Shen C.J."/>
            <person name="Liu Y.J."/>
            <person name="Lu C.P."/>
        </authorList>
    </citation>
    <scope>NUCLEOTIDE SEQUENCE [LARGE SCALE GENOMIC DNA]</scope>
</reference>
<evidence type="ECO:0000313" key="1">
    <source>
        <dbReference type="EMBL" id="AFN39205.1"/>
    </source>
</evidence>
<organism evidence="1 2">
    <name type="scientific">Aeromonas phage CC2</name>
    <dbReference type="NCBI Taxonomy" id="1204516"/>
    <lineage>
        <taxon>Viruses</taxon>
        <taxon>Duplodnaviria</taxon>
        <taxon>Heunggongvirae</taxon>
        <taxon>Uroviricota</taxon>
        <taxon>Caudoviricetes</taxon>
        <taxon>Pantevenvirales</taxon>
        <taxon>Straboviridae</taxon>
        <taxon>Emmerichvirinae</taxon>
        <taxon>Ceceduovirus</taxon>
        <taxon>Ceceduovirus cc2</taxon>
    </lineage>
</organism>
<sequence length="119" mass="13442">MKMNEHVVVEGDFVVDVPCEVSGKLGIGKKLNINIKEYEHNGNYEIKKLVGIDYEIRDILEDHIFDFITPDVIKSITSEIRLVDGVGDEDVIVSLVTKSDGYYFKVVVGDVTMIFDCEK</sequence>
<gene>
    <name evidence="1" type="ORF">CC2_070</name>
</gene>
<name>I6WBA1_9CAUD</name>
<dbReference type="RefSeq" id="YP_007010096.1">
    <property type="nucleotide sequence ID" value="NC_019538.1"/>
</dbReference>
<dbReference type="KEGG" id="vg:14016363"/>
<accession>I6WBA1</accession>
<proteinExistence type="predicted"/>
<keyword evidence="2" id="KW-1185">Reference proteome</keyword>
<dbReference type="EMBL" id="JX123262">
    <property type="protein sequence ID" value="AFN39205.1"/>
    <property type="molecule type" value="Genomic_DNA"/>
</dbReference>
<evidence type="ECO:0000313" key="2">
    <source>
        <dbReference type="Proteomes" id="UP000009016"/>
    </source>
</evidence>
<dbReference type="GeneID" id="14016363"/>
<dbReference type="Proteomes" id="UP000009016">
    <property type="component" value="Segment"/>
</dbReference>
<protein>
    <submittedName>
        <fullName evidence="1">Uncharacterized protein</fullName>
    </submittedName>
</protein>